<dbReference type="PANTHER" id="PTHR30273">
    <property type="entry name" value="PERIPLASMIC SIGNAL SENSOR AND SIGMA FACTOR ACTIVATOR FECR-RELATED"/>
    <property type="match status" value="1"/>
</dbReference>
<dbReference type="InterPro" id="IPR032623">
    <property type="entry name" value="FecR_N"/>
</dbReference>
<protein>
    <recommendedName>
        <fullName evidence="6">Iron dicitrate transport regulator FecR</fullName>
    </recommendedName>
</protein>
<gene>
    <name evidence="4" type="ORF">A1356_21665</name>
</gene>
<keyword evidence="1" id="KW-0812">Transmembrane</keyword>
<dbReference type="PIRSF" id="PIRSF018266">
    <property type="entry name" value="FecR"/>
    <property type="match status" value="1"/>
</dbReference>
<dbReference type="GO" id="GO:0016989">
    <property type="term" value="F:sigma factor antagonist activity"/>
    <property type="evidence" value="ECO:0007669"/>
    <property type="project" value="TreeGrafter"/>
</dbReference>
<comment type="caution">
    <text evidence="4">The sequence shown here is derived from an EMBL/GenBank/DDBJ whole genome shotgun (WGS) entry which is preliminary data.</text>
</comment>
<feature type="domain" description="FecR protein" evidence="2">
    <location>
        <begin position="113"/>
        <end position="205"/>
    </location>
</feature>
<dbReference type="EMBL" id="LUUL01000007">
    <property type="protein sequence ID" value="OAI30316.1"/>
    <property type="molecule type" value="Genomic_DNA"/>
</dbReference>
<organism evidence="4 5">
    <name type="scientific">Methylomonas koyamae</name>
    <dbReference type="NCBI Taxonomy" id="702114"/>
    <lineage>
        <taxon>Bacteria</taxon>
        <taxon>Pseudomonadati</taxon>
        <taxon>Pseudomonadota</taxon>
        <taxon>Gammaproteobacteria</taxon>
        <taxon>Methylococcales</taxon>
        <taxon>Methylococcaceae</taxon>
        <taxon>Methylomonas</taxon>
    </lineage>
</organism>
<evidence type="ECO:0000313" key="4">
    <source>
        <dbReference type="EMBL" id="OAI30316.1"/>
    </source>
</evidence>
<evidence type="ECO:0000259" key="3">
    <source>
        <dbReference type="Pfam" id="PF16220"/>
    </source>
</evidence>
<sequence length="319" mass="34953">MAPDLEPETESLTDQAIDWLVLLRSGNVNASIQREFEAWYGAGEAHREAFAEAEALWGAAATALRQDRASTVAARQRRPVRRRVSAPIWAAAASILFAVCLAWRPIADWAESDYRTGFGEQRRLTLADGSSVLLNTDSALAVDLSGQRRSVRLLHGQAEFRVAKDTARPFVVEADGASVTALGTVFDVFAGGSRVEVAVSEHAVEVVSQSLALKLRIEEGQLWRHVRGKASAQPSNADMAAVNAWKRGKFIFQDRTLAEVVAELNRYSASRIMIKDADLEQLRLSGVFPLDAEQVLTAVEDLLNIRATRLGPWLVVLHA</sequence>
<proteinExistence type="predicted"/>
<dbReference type="Gene3D" id="2.60.120.1440">
    <property type="match status" value="1"/>
</dbReference>
<dbReference type="AlphaFoldDB" id="A0AA91DGD6"/>
<accession>A0AA91DGD6</accession>
<feature type="transmembrane region" description="Helical" evidence="1">
    <location>
        <begin position="84"/>
        <end position="106"/>
    </location>
</feature>
<dbReference type="Proteomes" id="UP000077734">
    <property type="component" value="Unassembled WGS sequence"/>
</dbReference>
<name>A0AA91DGD6_9GAMM</name>
<keyword evidence="1" id="KW-0472">Membrane</keyword>
<dbReference type="Pfam" id="PF16220">
    <property type="entry name" value="DUF4880"/>
    <property type="match status" value="1"/>
</dbReference>
<evidence type="ECO:0000313" key="5">
    <source>
        <dbReference type="Proteomes" id="UP000077734"/>
    </source>
</evidence>
<dbReference type="PANTHER" id="PTHR30273:SF2">
    <property type="entry name" value="PROTEIN FECR"/>
    <property type="match status" value="1"/>
</dbReference>
<feature type="domain" description="FecR N-terminal" evidence="3">
    <location>
        <begin position="14"/>
        <end position="56"/>
    </location>
</feature>
<dbReference type="Pfam" id="PF04773">
    <property type="entry name" value="FecR"/>
    <property type="match status" value="1"/>
</dbReference>
<keyword evidence="5" id="KW-1185">Reference proteome</keyword>
<keyword evidence="1" id="KW-1133">Transmembrane helix</keyword>
<evidence type="ECO:0008006" key="6">
    <source>
        <dbReference type="Google" id="ProtNLM"/>
    </source>
</evidence>
<dbReference type="RefSeq" id="WP_064024084.1">
    <property type="nucleotide sequence ID" value="NZ_LUUL01000007.1"/>
</dbReference>
<dbReference type="InterPro" id="IPR012373">
    <property type="entry name" value="Ferrdict_sens_TM"/>
</dbReference>
<evidence type="ECO:0000256" key="1">
    <source>
        <dbReference type="SAM" id="Phobius"/>
    </source>
</evidence>
<dbReference type="InterPro" id="IPR006860">
    <property type="entry name" value="FecR"/>
</dbReference>
<evidence type="ECO:0000259" key="2">
    <source>
        <dbReference type="Pfam" id="PF04773"/>
    </source>
</evidence>
<reference evidence="4 5" key="1">
    <citation type="submission" date="2016-03" db="EMBL/GenBank/DDBJ databases">
        <authorList>
            <person name="Heylen K."/>
            <person name="De Vos P."/>
            <person name="Vekeman B."/>
        </authorList>
    </citation>
    <scope>NUCLEOTIDE SEQUENCE [LARGE SCALE GENOMIC DNA]</scope>
    <source>
        <strain evidence="4 5">R-49807</strain>
    </source>
</reference>
<dbReference type="Gene3D" id="3.55.50.30">
    <property type="match status" value="1"/>
</dbReference>